<dbReference type="PANTHER" id="PTHR21581">
    <property type="entry name" value="D-ALANYL-D-ALANINE CARBOXYPEPTIDASE"/>
    <property type="match status" value="1"/>
</dbReference>
<dbReference type="PANTHER" id="PTHR21581:SF6">
    <property type="entry name" value="TRAFFICKING PROTEIN PARTICLE COMPLEX SUBUNIT 12"/>
    <property type="match status" value="1"/>
</dbReference>
<gene>
    <name evidence="2" type="ORF">ACHAWU_000122</name>
</gene>
<feature type="compositionally biased region" description="Gly residues" evidence="1">
    <location>
        <begin position="35"/>
        <end position="44"/>
    </location>
</feature>
<feature type="region of interest" description="Disordered" evidence="1">
    <location>
        <begin position="524"/>
        <end position="546"/>
    </location>
</feature>
<feature type="region of interest" description="Disordered" evidence="1">
    <location>
        <begin position="485"/>
        <end position="508"/>
    </location>
</feature>
<feature type="region of interest" description="Disordered" evidence="1">
    <location>
        <begin position="358"/>
        <end position="454"/>
    </location>
</feature>
<feature type="compositionally biased region" description="Low complexity" evidence="1">
    <location>
        <begin position="25"/>
        <end position="34"/>
    </location>
</feature>
<keyword evidence="3" id="KW-1185">Reference proteome</keyword>
<feature type="compositionally biased region" description="Low complexity" evidence="1">
    <location>
        <begin position="524"/>
        <end position="533"/>
    </location>
</feature>
<feature type="compositionally biased region" description="Pro residues" evidence="1">
    <location>
        <begin position="14"/>
        <end position="24"/>
    </location>
</feature>
<dbReference type="Proteomes" id="UP001530293">
    <property type="component" value="Unassembled WGS sequence"/>
</dbReference>
<comment type="caution">
    <text evidence="2">The sequence shown here is derived from an EMBL/GenBank/DDBJ whole genome shotgun (WGS) entry which is preliminary data.</text>
</comment>
<protein>
    <submittedName>
        <fullName evidence="2">Uncharacterized protein</fullName>
    </submittedName>
</protein>
<evidence type="ECO:0000313" key="3">
    <source>
        <dbReference type="Proteomes" id="UP001530293"/>
    </source>
</evidence>
<feature type="compositionally biased region" description="Low complexity" evidence="1">
    <location>
        <begin position="276"/>
        <end position="293"/>
    </location>
</feature>
<feature type="compositionally biased region" description="Gly residues" evidence="1">
    <location>
        <begin position="486"/>
        <end position="500"/>
    </location>
</feature>
<feature type="compositionally biased region" description="Polar residues" evidence="1">
    <location>
        <begin position="150"/>
        <end position="166"/>
    </location>
</feature>
<evidence type="ECO:0000256" key="1">
    <source>
        <dbReference type="SAM" id="MobiDB-lite"/>
    </source>
</evidence>
<evidence type="ECO:0000313" key="2">
    <source>
        <dbReference type="EMBL" id="KAL3761635.1"/>
    </source>
</evidence>
<name>A0ABD3MBZ8_9STRA</name>
<reference evidence="2 3" key="1">
    <citation type="submission" date="2024-10" db="EMBL/GenBank/DDBJ databases">
        <title>Updated reference genomes for cyclostephanoid diatoms.</title>
        <authorList>
            <person name="Roberts W.R."/>
            <person name="Alverson A.J."/>
        </authorList>
    </citation>
    <scope>NUCLEOTIDE SEQUENCE [LARGE SCALE GENOMIC DNA]</scope>
    <source>
        <strain evidence="2 3">AJA232-27</strain>
    </source>
</reference>
<feature type="compositionally biased region" description="Low complexity" evidence="1">
    <location>
        <begin position="45"/>
        <end position="63"/>
    </location>
</feature>
<feature type="region of interest" description="Disordered" evidence="1">
    <location>
        <begin position="1"/>
        <end position="63"/>
    </location>
</feature>
<sequence length="965" mass="104028">MTSANESNHHHPLHQPPPPPPPPIASSSSLSSGAASGGAGGGGIARSAPIRTLPTATASSSSTPATATAAASAAAVVAHRGYPRGGVMAAQRGFAATAAGQSMPSSSSPVSHGGPVVGIDNIHVMTNMNMATTTAAPTSSATPYVYAPNNSTATSGQRGLGTSTMYPQGYDPYSSSQSAPTTSTHTNTTSSSNYANTISSSSNNNSRMNDSVTTTRYTTDPVVMSRQTSDVPIMMARQGSDYVGGGGEGGGGGGGGGGGMMNTPENSAQLHPHNIQLPTTSSSQLNQQSQVQSQPPPLPQPLHSMTQTTAMHPLEQQHQQQLQSYPPYHQQQQQQQQQQQIPTSATVNTVASLYYQQPPFSASSPQHHLQQQQQQQPAPTSQGMPSIPQSVSPSKQQQQQQQLPQPVPLSPEEEVDFFLRGGPPTTTSTTTISSSSSSAETSHNRLHPTNLPPTQSLLVKCQSLATRRAWGDVVQLTKDVLMGSSSDGGIGSKAGTGGGIEGHHHHHHHHSILYNELLRAAASSSSSSGELSSNDGVPELEDEEDRDTLRKETCEFIALRCIALLKLRRYEELRKEVTSLGLMPYLPGRRHDTTATTESATNTLAWKEGSLHSTGSKDVLPDWVPFGLRLIAAQQLQFTSTTTEESSLAVDVLYDLRDRMVVRTDYWNSPMGLEIWKGAIDNALFNSFVMSKDWRLALHTCQEMILGLECSVKREVEWWCMKTTTTVTATTSGSIVSDQERKQMEEIITIAAHVELHSRQLLILLQAGAISAAEMIQKDVRKHATKIESQLHQCRRPSAGSTTALSCMAKEFALVRQVPIRVMVNEGLLQFSRLNYTEAAKSFLDALNQQQQQQSATHSSYPTWKELTSPTLGFDAEPSLTEECLTNLSLCMLYSGSMHTAVDKLEGLIRDDPCLYLTEAVAFNLCTLYELGSDGEECTRKKKVLQRVAHRFFLHDIGAEMLRLG</sequence>
<organism evidence="2 3">
    <name type="scientific">Discostella pseudostelligera</name>
    <dbReference type="NCBI Taxonomy" id="259834"/>
    <lineage>
        <taxon>Eukaryota</taxon>
        <taxon>Sar</taxon>
        <taxon>Stramenopiles</taxon>
        <taxon>Ochrophyta</taxon>
        <taxon>Bacillariophyta</taxon>
        <taxon>Coscinodiscophyceae</taxon>
        <taxon>Thalassiosirophycidae</taxon>
        <taxon>Stephanodiscales</taxon>
        <taxon>Stephanodiscaceae</taxon>
        <taxon>Discostella</taxon>
    </lineage>
</organism>
<dbReference type="AlphaFoldDB" id="A0ABD3MBZ8"/>
<feature type="compositionally biased region" description="Low complexity" evidence="1">
    <location>
        <begin position="181"/>
        <end position="211"/>
    </location>
</feature>
<dbReference type="EMBL" id="JALLBG020000148">
    <property type="protein sequence ID" value="KAL3761635.1"/>
    <property type="molecule type" value="Genomic_DNA"/>
</dbReference>
<feature type="compositionally biased region" description="Low complexity" evidence="1">
    <location>
        <begin position="361"/>
        <end position="404"/>
    </location>
</feature>
<feature type="region of interest" description="Disordered" evidence="1">
    <location>
        <begin position="150"/>
        <end position="343"/>
    </location>
</feature>
<proteinExistence type="predicted"/>
<feature type="compositionally biased region" description="Low complexity" evidence="1">
    <location>
        <begin position="425"/>
        <end position="441"/>
    </location>
</feature>
<feature type="compositionally biased region" description="Gly residues" evidence="1">
    <location>
        <begin position="242"/>
        <end position="260"/>
    </location>
</feature>
<feature type="compositionally biased region" description="Low complexity" evidence="1">
    <location>
        <begin position="316"/>
        <end position="340"/>
    </location>
</feature>
<accession>A0ABD3MBZ8</accession>